<name>A0A0P7B7Y5_9HYPO</name>
<proteinExistence type="predicted"/>
<keyword evidence="3" id="KW-1185">Reference proteome</keyword>
<evidence type="ECO:0000313" key="3">
    <source>
        <dbReference type="Proteomes" id="UP000050424"/>
    </source>
</evidence>
<feature type="region of interest" description="Disordered" evidence="1">
    <location>
        <begin position="141"/>
        <end position="180"/>
    </location>
</feature>
<sequence>MIIDEEEADESRDCLENDTTTNTDELTRIHGTETWSNQSLPLNPCPSLELARTRHPDAYHAHNDEAAERNAVAQANKNNQPDVAAVGRLQDAAAKRNANQGSVGDVRPRLEEESAVVLPKAGHAVDGRKRLSVVLRLAQLADAHRDKADATAATETEEDHKRREACDAMSRRQPYAQHRD</sequence>
<gene>
    <name evidence="2" type="ORF">AK830_g4624</name>
</gene>
<reference evidence="2 3" key="1">
    <citation type="submission" date="2015-09" db="EMBL/GenBank/DDBJ databases">
        <title>Draft genome of a European isolate of the apple canker pathogen Neonectria ditissima.</title>
        <authorList>
            <person name="Gomez-Cortecero A."/>
            <person name="Harrison R.J."/>
            <person name="Armitage A.D."/>
        </authorList>
    </citation>
    <scope>NUCLEOTIDE SEQUENCE [LARGE SCALE GENOMIC DNA]</scope>
    <source>
        <strain evidence="2 3">R09/05</strain>
    </source>
</reference>
<dbReference type="Proteomes" id="UP000050424">
    <property type="component" value="Unassembled WGS sequence"/>
</dbReference>
<dbReference type="AlphaFoldDB" id="A0A0P7B7Y5"/>
<accession>A0A0P7B7Y5</accession>
<evidence type="ECO:0000313" key="2">
    <source>
        <dbReference type="EMBL" id="KPM41944.1"/>
    </source>
</evidence>
<organism evidence="2 3">
    <name type="scientific">Neonectria ditissima</name>
    <dbReference type="NCBI Taxonomy" id="78410"/>
    <lineage>
        <taxon>Eukaryota</taxon>
        <taxon>Fungi</taxon>
        <taxon>Dikarya</taxon>
        <taxon>Ascomycota</taxon>
        <taxon>Pezizomycotina</taxon>
        <taxon>Sordariomycetes</taxon>
        <taxon>Hypocreomycetidae</taxon>
        <taxon>Hypocreales</taxon>
        <taxon>Nectriaceae</taxon>
        <taxon>Neonectria</taxon>
    </lineage>
</organism>
<evidence type="ECO:0000256" key="1">
    <source>
        <dbReference type="SAM" id="MobiDB-lite"/>
    </source>
</evidence>
<feature type="compositionally biased region" description="Acidic residues" evidence="1">
    <location>
        <begin position="1"/>
        <end position="10"/>
    </location>
</feature>
<dbReference type="EMBL" id="LKCW01000057">
    <property type="protein sequence ID" value="KPM41944.1"/>
    <property type="molecule type" value="Genomic_DNA"/>
</dbReference>
<protein>
    <submittedName>
        <fullName evidence="2">Uncharacterized protein</fullName>
    </submittedName>
</protein>
<feature type="region of interest" description="Disordered" evidence="1">
    <location>
        <begin position="1"/>
        <end position="26"/>
    </location>
</feature>
<feature type="compositionally biased region" description="Basic and acidic residues" evidence="1">
    <location>
        <begin position="158"/>
        <end position="170"/>
    </location>
</feature>
<comment type="caution">
    <text evidence="2">The sequence shown here is derived from an EMBL/GenBank/DDBJ whole genome shotgun (WGS) entry which is preliminary data.</text>
</comment>